<feature type="transmembrane region" description="Helical" evidence="1">
    <location>
        <begin position="480"/>
        <end position="499"/>
    </location>
</feature>
<evidence type="ECO:0000313" key="4">
    <source>
        <dbReference type="Proteomes" id="UP000326611"/>
    </source>
</evidence>
<dbReference type="Proteomes" id="UP000326611">
    <property type="component" value="Unassembled WGS sequence"/>
</dbReference>
<organism evidence="3 4">
    <name type="scientific">Pseudomonas fluorescens</name>
    <dbReference type="NCBI Taxonomy" id="294"/>
    <lineage>
        <taxon>Bacteria</taxon>
        <taxon>Pseudomonadati</taxon>
        <taxon>Pseudomonadota</taxon>
        <taxon>Gammaproteobacteria</taxon>
        <taxon>Pseudomonadales</taxon>
        <taxon>Pseudomonadaceae</taxon>
        <taxon>Pseudomonas</taxon>
    </lineage>
</organism>
<dbReference type="OrthoDB" id="6874368at2"/>
<feature type="domain" description="CHASE2" evidence="2">
    <location>
        <begin position="65"/>
        <end position="327"/>
    </location>
</feature>
<sequence length="511" mass="57096" precursor="true">MTGHDKSEHWIARFISAGTHHLPAALMVTAIVSICHHDLHMLDAIDGYAFLAIGNLTANSVARETGSDPKVAVVLIDQKSNEDYYRERSPLNRCQLKNDLQAIYDLPGRPKLVVVDLDLSPVLLDSPLTPLNAPANAEAKLCDEQLLTLLTKHREGIETVLMAPFKMLDAGARQNIKNWRTALEGFVSFADDPTIRVSYGLVNDLECEKSSLAAAAYDKYPDKPLTNCLKEKQKKLTVNPGHYFSGLRAVSLSQLPTRLVGSQCSAKTPYEALYLPVVFLGTSFGDSDTFLTPLGTMYGVEVHAAAFMSLVQPTTQNEVLAFVLDLGLGLLMGGLIAWAWRRYFNLRFSSRAFDRQRAPWLILILAIGFVVLVAVLTYLSFLLLRYRNIWLSPIPIALGMLIESFFNSAVSAAVGEGYEQRQALIKRLRAAHKKGTENFSSQVAVELEQRPHHAHSLQERALRFIYLDCKRLRRSGQYGAVILLCFRRTAFFLLLLAAFREQLLHILEKIL</sequence>
<evidence type="ECO:0000256" key="1">
    <source>
        <dbReference type="SAM" id="Phobius"/>
    </source>
</evidence>
<feature type="transmembrane region" description="Helical" evidence="1">
    <location>
        <begin position="319"/>
        <end position="340"/>
    </location>
</feature>
<proteinExistence type="predicted"/>
<reference evidence="3 4" key="1">
    <citation type="submission" date="2019-09" db="EMBL/GenBank/DDBJ databases">
        <authorList>
            <person name="Chandra G."/>
            <person name="Truman W A."/>
        </authorList>
    </citation>
    <scope>NUCLEOTIDE SEQUENCE [LARGE SCALE GENOMIC DNA]</scope>
    <source>
        <strain evidence="3">PS918</strain>
    </source>
</reference>
<dbReference type="InterPro" id="IPR007890">
    <property type="entry name" value="CHASE2"/>
</dbReference>
<dbReference type="AlphaFoldDB" id="A0A5E7T060"/>
<dbReference type="EMBL" id="CABVIY010000004">
    <property type="protein sequence ID" value="VVP92452.1"/>
    <property type="molecule type" value="Genomic_DNA"/>
</dbReference>
<dbReference type="RefSeq" id="WP_150771406.1">
    <property type="nucleotide sequence ID" value="NZ_CABVIY010000004.1"/>
</dbReference>
<evidence type="ECO:0000259" key="2">
    <source>
        <dbReference type="Pfam" id="PF05226"/>
    </source>
</evidence>
<dbReference type="Pfam" id="PF05226">
    <property type="entry name" value="CHASE2"/>
    <property type="match status" value="1"/>
</dbReference>
<accession>A0A5E7T060</accession>
<feature type="transmembrane region" description="Helical" evidence="1">
    <location>
        <begin position="360"/>
        <end position="384"/>
    </location>
</feature>
<keyword evidence="1" id="KW-0812">Transmembrane</keyword>
<keyword evidence="1" id="KW-1133">Transmembrane helix</keyword>
<keyword evidence="1" id="KW-0472">Membrane</keyword>
<evidence type="ECO:0000313" key="3">
    <source>
        <dbReference type="EMBL" id="VVP92452.1"/>
    </source>
</evidence>
<name>A0A5E7T060_PSEFL</name>
<protein>
    <recommendedName>
        <fullName evidence="2">CHASE2 domain-containing protein</fullName>
    </recommendedName>
</protein>
<gene>
    <name evidence="3" type="ORF">PS918_03373</name>
</gene>